<dbReference type="Pfam" id="PF13456">
    <property type="entry name" value="RVT_3"/>
    <property type="match status" value="1"/>
</dbReference>
<dbReference type="GO" id="GO:0004523">
    <property type="term" value="F:RNA-DNA hybrid ribonuclease activity"/>
    <property type="evidence" value="ECO:0007669"/>
    <property type="project" value="UniProtKB-EC"/>
</dbReference>
<dbReference type="PROSITE" id="PS50879">
    <property type="entry name" value="RNASE_H_1"/>
    <property type="match status" value="1"/>
</dbReference>
<feature type="domain" description="RNase H type-1" evidence="1">
    <location>
        <begin position="1"/>
        <end position="127"/>
    </location>
</feature>
<dbReference type="PANTHER" id="PTHR47074:SF11">
    <property type="entry name" value="REVERSE TRANSCRIPTASE-LIKE PROTEIN"/>
    <property type="match status" value="1"/>
</dbReference>
<dbReference type="CDD" id="cd09279">
    <property type="entry name" value="RNase_HI_like"/>
    <property type="match status" value="1"/>
</dbReference>
<dbReference type="KEGG" id="hli:HLI_00760"/>
<dbReference type="Proteomes" id="UP000287756">
    <property type="component" value="Chromosome"/>
</dbReference>
<keyword evidence="2" id="KW-0378">Hydrolase</keyword>
<dbReference type="SUPFAM" id="SSF53098">
    <property type="entry name" value="Ribonuclease H-like"/>
    <property type="match status" value="1"/>
</dbReference>
<evidence type="ECO:0000259" key="1">
    <source>
        <dbReference type="PROSITE" id="PS50879"/>
    </source>
</evidence>
<dbReference type="AlphaFoldDB" id="A0A410M7G7"/>
<dbReference type="Gene3D" id="3.30.420.10">
    <property type="entry name" value="Ribonuclease H-like superfamily/Ribonuclease H"/>
    <property type="match status" value="1"/>
</dbReference>
<dbReference type="RefSeq" id="WP_128522594.1">
    <property type="nucleotide sequence ID" value="NZ_CP026118.1"/>
</dbReference>
<sequence length="135" mass="15627">MIEVYTDAACSGEPGLSAAGIVIKHQQTIHEYQYFLGTWTNHEAEFLAIIRALEICQEQFPGEILSIRSDSKVAVDTMENNFTKNVKFSPLFERIQLLQQAFPYVFYKWIPDKQNKNADRLARKCLQKTQNPDQR</sequence>
<dbReference type="GO" id="GO:0003676">
    <property type="term" value="F:nucleic acid binding"/>
    <property type="evidence" value="ECO:0007669"/>
    <property type="project" value="InterPro"/>
</dbReference>
<proteinExistence type="predicted"/>
<dbReference type="InterPro" id="IPR012337">
    <property type="entry name" value="RNaseH-like_sf"/>
</dbReference>
<protein>
    <submittedName>
        <fullName evidence="2">Ribonuclease HI</fullName>
        <ecNumber evidence="2">3.1.26.4</ecNumber>
    </submittedName>
</protein>
<evidence type="ECO:0000313" key="3">
    <source>
        <dbReference type="Proteomes" id="UP000287756"/>
    </source>
</evidence>
<dbReference type="EC" id="3.1.26.4" evidence="2"/>
<dbReference type="PANTHER" id="PTHR47074">
    <property type="entry name" value="BNAC02G40300D PROTEIN"/>
    <property type="match status" value="1"/>
</dbReference>
<gene>
    <name evidence="2" type="primary">rnhA</name>
    <name evidence="2" type="ORF">HLI_00760</name>
</gene>
<name>A0A410M7G7_9BACI</name>
<reference evidence="2 3" key="1">
    <citation type="submission" date="2018-01" db="EMBL/GenBank/DDBJ databases">
        <title>The whole genome sequencing and assembly of Halobacillus litoralis ERB031 strain.</title>
        <authorList>
            <person name="Lee S.-J."/>
            <person name="Park M.-K."/>
            <person name="Kim J.-Y."/>
            <person name="Lee Y.-J."/>
            <person name="Yi H."/>
            <person name="Bahn Y.-S."/>
            <person name="Kim J.F."/>
            <person name="Lee D.-W."/>
        </authorList>
    </citation>
    <scope>NUCLEOTIDE SEQUENCE [LARGE SCALE GENOMIC DNA]</scope>
    <source>
        <strain evidence="2 3">ERB 031</strain>
    </source>
</reference>
<organism evidence="2 3">
    <name type="scientific">Halobacillus litoralis</name>
    <dbReference type="NCBI Taxonomy" id="45668"/>
    <lineage>
        <taxon>Bacteria</taxon>
        <taxon>Bacillati</taxon>
        <taxon>Bacillota</taxon>
        <taxon>Bacilli</taxon>
        <taxon>Bacillales</taxon>
        <taxon>Bacillaceae</taxon>
        <taxon>Halobacillus</taxon>
    </lineage>
</organism>
<dbReference type="OrthoDB" id="7845843at2"/>
<accession>A0A410M7G7</accession>
<dbReference type="EMBL" id="CP026118">
    <property type="protein sequence ID" value="QAS50830.1"/>
    <property type="molecule type" value="Genomic_DNA"/>
</dbReference>
<dbReference type="InterPro" id="IPR002156">
    <property type="entry name" value="RNaseH_domain"/>
</dbReference>
<dbReference type="InterPro" id="IPR052929">
    <property type="entry name" value="RNase_H-like_EbsB-rel"/>
</dbReference>
<dbReference type="InterPro" id="IPR036397">
    <property type="entry name" value="RNaseH_sf"/>
</dbReference>
<evidence type="ECO:0000313" key="2">
    <source>
        <dbReference type="EMBL" id="QAS50830.1"/>
    </source>
</evidence>